<feature type="transmembrane region" description="Helical" evidence="1">
    <location>
        <begin position="41"/>
        <end position="65"/>
    </location>
</feature>
<name>A0A7W6WJM8_9PROT</name>
<protein>
    <submittedName>
        <fullName evidence="2">Uncharacterized protein</fullName>
    </submittedName>
</protein>
<keyword evidence="1" id="KW-0812">Transmembrane</keyword>
<feature type="transmembrane region" description="Helical" evidence="1">
    <location>
        <begin position="71"/>
        <end position="90"/>
    </location>
</feature>
<feature type="transmembrane region" description="Helical" evidence="1">
    <location>
        <begin position="6"/>
        <end position="29"/>
    </location>
</feature>
<reference evidence="2 3" key="1">
    <citation type="submission" date="2020-08" db="EMBL/GenBank/DDBJ databases">
        <title>Genome sequencing of Purple Non-Sulfur Bacteria from various extreme environments.</title>
        <authorList>
            <person name="Mayer M."/>
        </authorList>
    </citation>
    <scope>NUCLEOTIDE SEQUENCE [LARGE SCALE GENOMIC DNA]</scope>
    <source>
        <strain evidence="2 3">JA135</strain>
    </source>
</reference>
<keyword evidence="3" id="KW-1185">Reference proteome</keyword>
<comment type="caution">
    <text evidence="2">The sequence shown here is derived from an EMBL/GenBank/DDBJ whole genome shotgun (WGS) entry which is preliminary data.</text>
</comment>
<dbReference type="EMBL" id="JACIGI010000002">
    <property type="protein sequence ID" value="MBB4284668.1"/>
    <property type="molecule type" value="Genomic_DNA"/>
</dbReference>
<dbReference type="AlphaFoldDB" id="A0A7W6WJM8"/>
<dbReference type="Proteomes" id="UP000555728">
    <property type="component" value="Unassembled WGS sequence"/>
</dbReference>
<accession>A0A7W6WJM8</accession>
<keyword evidence="1" id="KW-0472">Membrane</keyword>
<keyword evidence="1" id="KW-1133">Transmembrane helix</keyword>
<proteinExistence type="predicted"/>
<sequence length="113" mass="11991">MTGATWGWIGGIAGTLIGLAGGAYGSWCSIRNARPGPPRRFMVWSVVILWLVLGVLMGLIGLVVAGMLPRWTVWVAQTAFLLALGPAIVLGNRHLSRLEAADRAPDPSKGDRS</sequence>
<evidence type="ECO:0000313" key="3">
    <source>
        <dbReference type="Proteomes" id="UP000555728"/>
    </source>
</evidence>
<dbReference type="RefSeq" id="WP_184431142.1">
    <property type="nucleotide sequence ID" value="NZ_JACIGI010000002.1"/>
</dbReference>
<organism evidence="2 3">
    <name type="scientific">Roseospira goensis</name>
    <dbReference type="NCBI Taxonomy" id="391922"/>
    <lineage>
        <taxon>Bacteria</taxon>
        <taxon>Pseudomonadati</taxon>
        <taxon>Pseudomonadota</taxon>
        <taxon>Alphaproteobacteria</taxon>
        <taxon>Rhodospirillales</taxon>
        <taxon>Rhodospirillaceae</taxon>
        <taxon>Roseospira</taxon>
    </lineage>
</organism>
<evidence type="ECO:0000256" key="1">
    <source>
        <dbReference type="SAM" id="Phobius"/>
    </source>
</evidence>
<evidence type="ECO:0000313" key="2">
    <source>
        <dbReference type="EMBL" id="MBB4284668.1"/>
    </source>
</evidence>
<gene>
    <name evidence="2" type="ORF">GGD88_000375</name>
</gene>